<dbReference type="Pfam" id="PF10536">
    <property type="entry name" value="PMD"/>
    <property type="match status" value="1"/>
</dbReference>
<dbReference type="AlphaFoldDB" id="A0A9D4XSF8"/>
<dbReference type="PANTHER" id="PTHR46033:SF8">
    <property type="entry name" value="PROTEIN MAINTENANCE OF MERISTEMS-LIKE"/>
    <property type="match status" value="1"/>
</dbReference>
<accession>A0A9D4XSF8</accession>
<reference evidence="2 3" key="1">
    <citation type="journal article" date="2022" name="Nat. Genet.">
        <title>Improved pea reference genome and pan-genome highlight genomic features and evolutionary characteristics.</title>
        <authorList>
            <person name="Yang T."/>
            <person name="Liu R."/>
            <person name="Luo Y."/>
            <person name="Hu S."/>
            <person name="Wang D."/>
            <person name="Wang C."/>
            <person name="Pandey M.K."/>
            <person name="Ge S."/>
            <person name="Xu Q."/>
            <person name="Li N."/>
            <person name="Li G."/>
            <person name="Huang Y."/>
            <person name="Saxena R.K."/>
            <person name="Ji Y."/>
            <person name="Li M."/>
            <person name="Yan X."/>
            <person name="He Y."/>
            <person name="Liu Y."/>
            <person name="Wang X."/>
            <person name="Xiang C."/>
            <person name="Varshney R.K."/>
            <person name="Ding H."/>
            <person name="Gao S."/>
            <person name="Zong X."/>
        </authorList>
    </citation>
    <scope>NUCLEOTIDE SEQUENCE [LARGE SCALE GENOMIC DNA]</scope>
    <source>
        <strain evidence="2 3">cv. Zhongwan 6</strain>
    </source>
</reference>
<comment type="caution">
    <text evidence="2">The sequence shown here is derived from an EMBL/GenBank/DDBJ whole genome shotgun (WGS) entry which is preliminary data.</text>
</comment>
<dbReference type="PANTHER" id="PTHR46033">
    <property type="entry name" value="PROTEIN MAIN-LIKE 2"/>
    <property type="match status" value="1"/>
</dbReference>
<feature type="domain" description="Aminotransferase-like plant mobile" evidence="1">
    <location>
        <begin position="47"/>
        <end position="105"/>
    </location>
</feature>
<evidence type="ECO:0000313" key="2">
    <source>
        <dbReference type="EMBL" id="KAI5425712.1"/>
    </source>
</evidence>
<dbReference type="Gramene" id="Psat03G0150800-T1">
    <property type="protein sequence ID" value="KAI5425712.1"/>
    <property type="gene ID" value="KIW84_031508"/>
</dbReference>
<feature type="non-terminal residue" evidence="2">
    <location>
        <position position="107"/>
    </location>
</feature>
<dbReference type="EMBL" id="JAMSHJ010000003">
    <property type="protein sequence ID" value="KAI5425712.1"/>
    <property type="molecule type" value="Genomic_DNA"/>
</dbReference>
<sequence>MSFLWMSESHRGTAANIAEYQDGKFRVHSHLYIQPSAVIIPYLELAGFANVAKIASLKVDSKLIVALLERWRPETHTFHLPTGECTITLEDVSMLFGLRIHGKAVND</sequence>
<evidence type="ECO:0000259" key="1">
    <source>
        <dbReference type="Pfam" id="PF10536"/>
    </source>
</evidence>
<dbReference type="InterPro" id="IPR044824">
    <property type="entry name" value="MAIN-like"/>
</dbReference>
<evidence type="ECO:0000313" key="3">
    <source>
        <dbReference type="Proteomes" id="UP001058974"/>
    </source>
</evidence>
<protein>
    <recommendedName>
        <fullName evidence="1">Aminotransferase-like plant mobile domain-containing protein</fullName>
    </recommendedName>
</protein>
<dbReference type="GO" id="GO:0010073">
    <property type="term" value="P:meristem maintenance"/>
    <property type="evidence" value="ECO:0007669"/>
    <property type="project" value="InterPro"/>
</dbReference>
<organism evidence="2 3">
    <name type="scientific">Pisum sativum</name>
    <name type="common">Garden pea</name>
    <name type="synonym">Lathyrus oleraceus</name>
    <dbReference type="NCBI Taxonomy" id="3888"/>
    <lineage>
        <taxon>Eukaryota</taxon>
        <taxon>Viridiplantae</taxon>
        <taxon>Streptophyta</taxon>
        <taxon>Embryophyta</taxon>
        <taxon>Tracheophyta</taxon>
        <taxon>Spermatophyta</taxon>
        <taxon>Magnoliopsida</taxon>
        <taxon>eudicotyledons</taxon>
        <taxon>Gunneridae</taxon>
        <taxon>Pentapetalae</taxon>
        <taxon>rosids</taxon>
        <taxon>fabids</taxon>
        <taxon>Fabales</taxon>
        <taxon>Fabaceae</taxon>
        <taxon>Papilionoideae</taxon>
        <taxon>50 kb inversion clade</taxon>
        <taxon>NPAAA clade</taxon>
        <taxon>Hologalegina</taxon>
        <taxon>IRL clade</taxon>
        <taxon>Fabeae</taxon>
        <taxon>Lathyrus</taxon>
    </lineage>
</organism>
<keyword evidence="3" id="KW-1185">Reference proteome</keyword>
<gene>
    <name evidence="2" type="ORF">KIW84_031508</name>
</gene>
<name>A0A9D4XSF8_PEA</name>
<dbReference type="InterPro" id="IPR019557">
    <property type="entry name" value="AminoTfrase-like_pln_mobile"/>
</dbReference>
<dbReference type="Proteomes" id="UP001058974">
    <property type="component" value="Chromosome 3"/>
</dbReference>
<proteinExistence type="predicted"/>